<proteinExistence type="predicted"/>
<dbReference type="SUPFAM" id="SSF54928">
    <property type="entry name" value="RNA-binding domain, RBD"/>
    <property type="match status" value="2"/>
</dbReference>
<evidence type="ECO:0000259" key="4">
    <source>
        <dbReference type="PROSITE" id="PS50102"/>
    </source>
</evidence>
<name>A0A175JVG3_ENTHI</name>
<dbReference type="SUPFAM" id="SSF109905">
    <property type="entry name" value="Surp module (SWAP domain)"/>
    <property type="match status" value="1"/>
</dbReference>
<evidence type="ECO:0000256" key="1">
    <source>
        <dbReference type="ARBA" id="ARBA00022884"/>
    </source>
</evidence>
<dbReference type="GO" id="GO:0003723">
    <property type="term" value="F:RNA binding"/>
    <property type="evidence" value="ECO:0007669"/>
    <property type="project" value="UniProtKB-UniRule"/>
</dbReference>
<dbReference type="GO" id="GO:0006396">
    <property type="term" value="P:RNA processing"/>
    <property type="evidence" value="ECO:0007669"/>
    <property type="project" value="InterPro"/>
</dbReference>
<dbReference type="InterPro" id="IPR000061">
    <property type="entry name" value="Surp"/>
</dbReference>
<organism evidence="6 7">
    <name type="scientific">Entamoeba histolytica</name>
    <dbReference type="NCBI Taxonomy" id="5759"/>
    <lineage>
        <taxon>Eukaryota</taxon>
        <taxon>Amoebozoa</taxon>
        <taxon>Evosea</taxon>
        <taxon>Archamoebae</taxon>
        <taxon>Mastigamoebida</taxon>
        <taxon>Entamoebidae</taxon>
        <taxon>Entamoeba</taxon>
    </lineage>
</organism>
<feature type="region of interest" description="Disordered" evidence="3">
    <location>
        <begin position="43"/>
        <end position="63"/>
    </location>
</feature>
<keyword evidence="1 2" id="KW-0694">RNA-binding</keyword>
<evidence type="ECO:0008006" key="8">
    <source>
        <dbReference type="Google" id="ProtNLM"/>
    </source>
</evidence>
<feature type="domain" description="RRM" evidence="4">
    <location>
        <begin position="69"/>
        <end position="140"/>
    </location>
</feature>
<dbReference type="VEuPathDB" id="AmoebaDB:EHI8A_177210"/>
<dbReference type="Gene3D" id="1.10.10.790">
    <property type="entry name" value="Surp module"/>
    <property type="match status" value="1"/>
</dbReference>
<dbReference type="VEuPathDB" id="AmoebaDB:EHI5A_060020"/>
<dbReference type="Pfam" id="PF01805">
    <property type="entry name" value="Surp"/>
    <property type="match status" value="1"/>
</dbReference>
<dbReference type="PROSITE" id="PS50128">
    <property type="entry name" value="SURP"/>
    <property type="match status" value="1"/>
</dbReference>
<accession>A0A175JVG3</accession>
<evidence type="ECO:0000313" key="6">
    <source>
        <dbReference type="EMBL" id="GAT97741.1"/>
    </source>
</evidence>
<dbReference type="AlphaFoldDB" id="A0A175JVG3"/>
<dbReference type="InterPro" id="IPR000504">
    <property type="entry name" value="RRM_dom"/>
</dbReference>
<feature type="compositionally biased region" description="Pro residues" evidence="3">
    <location>
        <begin position="45"/>
        <end position="54"/>
    </location>
</feature>
<dbReference type="FunFam" id="3.30.70.330:FF:001106">
    <property type="entry name" value="Nuclear acid binding protein, putative"/>
    <property type="match status" value="1"/>
</dbReference>
<comment type="caution">
    <text evidence="6">The sequence shown here is derived from an EMBL/GenBank/DDBJ whole genome shotgun (WGS) entry which is preliminary data.</text>
</comment>
<feature type="domain" description="RRM" evidence="4">
    <location>
        <begin position="206"/>
        <end position="276"/>
    </location>
</feature>
<evidence type="ECO:0000256" key="3">
    <source>
        <dbReference type="SAM" id="MobiDB-lite"/>
    </source>
</evidence>
<feature type="domain" description="SURP motif" evidence="5">
    <location>
        <begin position="318"/>
        <end position="360"/>
    </location>
</feature>
<dbReference type="InterPro" id="IPR035979">
    <property type="entry name" value="RBD_domain_sf"/>
</dbReference>
<dbReference type="PANTHER" id="PTHR23189">
    <property type="entry name" value="RNA RECOGNITION MOTIF-CONTAINING"/>
    <property type="match status" value="1"/>
</dbReference>
<dbReference type="InterPro" id="IPR035967">
    <property type="entry name" value="SWAP/Surp_sf"/>
</dbReference>
<dbReference type="InterPro" id="IPR012677">
    <property type="entry name" value="Nucleotide-bd_a/b_plait_sf"/>
</dbReference>
<dbReference type="Pfam" id="PF00076">
    <property type="entry name" value="RRM_1"/>
    <property type="match status" value="2"/>
</dbReference>
<sequence length="416" mass="49007">MVIRNDLFKFYLKMEYPNYPFFPFSDPNYLSYYQMGYLQPFQFSQPPPPPPPAPDKSTQQINNPHEDKKTLYVGNLLPGMAEELRGLFEAYGSIESINQPKGKNFMFIHFSKEESAKEAKEELNGTTYGGTTLKIGYGKAEISTTFVPNNQNQTDYQSETNAKENEIIYQHLNQILKDEENEVSQVNQPKENIKKGHRTKEYEVNRVLWVGGLNNNEMKIFSKLTQYGPVDRIRIGINNRCALIEFKNIEDAKRAINEMIHVLFDEDKVKIRYEKDLNFQSKTWFPDMPSHFILKENEPIKPLSIEEEKMIDEKTKKIIDELIPYLDKYGQEFEELVIKKCSSDLHFKFLNQEETLEFHYYLWKVFEFEMKKMNLDTNVVNVIEPVKEDIPPWLMSSDDDDSEEKKETSNTMEEMY</sequence>
<dbReference type="SMART" id="SM00360">
    <property type="entry name" value="RRM"/>
    <property type="match status" value="2"/>
</dbReference>
<dbReference type="Proteomes" id="UP000078387">
    <property type="component" value="Unassembled WGS sequence"/>
</dbReference>
<feature type="region of interest" description="Disordered" evidence="3">
    <location>
        <begin position="393"/>
        <end position="416"/>
    </location>
</feature>
<dbReference type="Gene3D" id="3.30.70.330">
    <property type="match status" value="2"/>
</dbReference>
<dbReference type="VEuPathDB" id="AmoebaDB:KM1_248270"/>
<dbReference type="VEuPathDB" id="AmoebaDB:EHI_052100"/>
<gene>
    <name evidence="6" type="ORF">CL6EHI_052100</name>
</gene>
<reference evidence="6 7" key="1">
    <citation type="submission" date="2016-05" db="EMBL/GenBank/DDBJ databases">
        <title>First whole genome sequencing of Entamoeba histolytica HM1:IMSS-clone-6.</title>
        <authorList>
            <person name="Mukherjee Avik.K."/>
            <person name="Izumyama S."/>
            <person name="Nakada-Tsukui K."/>
            <person name="Nozaki T."/>
        </authorList>
    </citation>
    <scope>NUCLEOTIDE SEQUENCE [LARGE SCALE GENOMIC DNA]</scope>
    <source>
        <strain evidence="6 7">HM1:IMSS clone 6</strain>
    </source>
</reference>
<dbReference type="VEuPathDB" id="AmoebaDB:EHI7A_157050"/>
<dbReference type="PROSITE" id="PS50102">
    <property type="entry name" value="RRM"/>
    <property type="match status" value="2"/>
</dbReference>
<dbReference type="SMART" id="SM00648">
    <property type="entry name" value="SWAP"/>
    <property type="match status" value="1"/>
</dbReference>
<protein>
    <recommendedName>
        <fullName evidence="8">Nuclear acid binding protein</fullName>
    </recommendedName>
</protein>
<dbReference type="CDD" id="cd00590">
    <property type="entry name" value="RRM_SF"/>
    <property type="match status" value="1"/>
</dbReference>
<dbReference type="EMBL" id="BDEQ01000001">
    <property type="protein sequence ID" value="GAT97741.1"/>
    <property type="molecule type" value="Genomic_DNA"/>
</dbReference>
<dbReference type="eggNOG" id="KOG0151">
    <property type="taxonomic scope" value="Eukaryota"/>
</dbReference>
<evidence type="ECO:0000259" key="5">
    <source>
        <dbReference type="PROSITE" id="PS50128"/>
    </source>
</evidence>
<evidence type="ECO:0000313" key="7">
    <source>
        <dbReference type="Proteomes" id="UP000078387"/>
    </source>
</evidence>
<evidence type="ECO:0000256" key="2">
    <source>
        <dbReference type="PROSITE-ProRule" id="PRU00176"/>
    </source>
</evidence>